<protein>
    <submittedName>
        <fullName evidence="2">Metallophosphoesterase</fullName>
    </submittedName>
</protein>
<accession>A0A917F4B2</accession>
<dbReference type="PANTHER" id="PTHR31302">
    <property type="entry name" value="TRANSMEMBRANE PROTEIN WITH METALLOPHOSPHOESTERASE DOMAIN-RELATED"/>
    <property type="match status" value="1"/>
</dbReference>
<dbReference type="EMBL" id="BMKQ01000001">
    <property type="protein sequence ID" value="GGF49132.1"/>
    <property type="molecule type" value="Genomic_DNA"/>
</dbReference>
<proteinExistence type="predicted"/>
<dbReference type="Gene3D" id="3.60.21.10">
    <property type="match status" value="1"/>
</dbReference>
<dbReference type="RefSeq" id="WP_188779969.1">
    <property type="nucleotide sequence ID" value="NZ_BMKQ01000001.1"/>
</dbReference>
<keyword evidence="3" id="KW-1185">Reference proteome</keyword>
<dbReference type="InterPro" id="IPR029052">
    <property type="entry name" value="Metallo-depent_PP-like"/>
</dbReference>
<gene>
    <name evidence="2" type="ORF">GCM10011519_23900</name>
</gene>
<comment type="caution">
    <text evidence="2">The sequence shown here is derived from an EMBL/GenBank/DDBJ whole genome shotgun (WGS) entry which is preliminary data.</text>
</comment>
<dbReference type="InterPro" id="IPR051158">
    <property type="entry name" value="Metallophosphoesterase_sf"/>
</dbReference>
<dbReference type="GO" id="GO:0008758">
    <property type="term" value="F:UDP-2,3-diacylglucosamine hydrolase activity"/>
    <property type="evidence" value="ECO:0007669"/>
    <property type="project" value="TreeGrafter"/>
</dbReference>
<evidence type="ECO:0000313" key="2">
    <source>
        <dbReference type="EMBL" id="GGF49132.1"/>
    </source>
</evidence>
<feature type="domain" description="Calcineurin-like phosphoesterase" evidence="1">
    <location>
        <begin position="49"/>
        <end position="233"/>
    </location>
</feature>
<reference evidence="2" key="2">
    <citation type="submission" date="2020-09" db="EMBL/GenBank/DDBJ databases">
        <authorList>
            <person name="Sun Q."/>
            <person name="Zhou Y."/>
        </authorList>
    </citation>
    <scope>NUCLEOTIDE SEQUENCE</scope>
    <source>
        <strain evidence="2">CGMCC 1.16067</strain>
    </source>
</reference>
<reference evidence="2" key="1">
    <citation type="journal article" date="2014" name="Int. J. Syst. Evol. Microbiol.">
        <title>Complete genome sequence of Corynebacterium casei LMG S-19264T (=DSM 44701T), isolated from a smear-ripened cheese.</title>
        <authorList>
            <consortium name="US DOE Joint Genome Institute (JGI-PGF)"/>
            <person name="Walter F."/>
            <person name="Albersmeier A."/>
            <person name="Kalinowski J."/>
            <person name="Ruckert C."/>
        </authorList>
    </citation>
    <scope>NUCLEOTIDE SEQUENCE</scope>
    <source>
        <strain evidence="2">CGMCC 1.16067</strain>
    </source>
</reference>
<dbReference type="AlphaFoldDB" id="A0A917F4B2"/>
<dbReference type="Proteomes" id="UP000649179">
    <property type="component" value="Unassembled WGS sequence"/>
</dbReference>
<dbReference type="Pfam" id="PF00149">
    <property type="entry name" value="Metallophos"/>
    <property type="match status" value="1"/>
</dbReference>
<dbReference type="GO" id="GO:0016020">
    <property type="term" value="C:membrane"/>
    <property type="evidence" value="ECO:0007669"/>
    <property type="project" value="GOC"/>
</dbReference>
<dbReference type="SUPFAM" id="SSF56300">
    <property type="entry name" value="Metallo-dependent phosphatases"/>
    <property type="match status" value="1"/>
</dbReference>
<evidence type="ECO:0000313" key="3">
    <source>
        <dbReference type="Proteomes" id="UP000649179"/>
    </source>
</evidence>
<dbReference type="InterPro" id="IPR004843">
    <property type="entry name" value="Calcineurin-like_PHP"/>
</dbReference>
<dbReference type="PANTHER" id="PTHR31302:SF20">
    <property type="entry name" value="CONSERVED PROTEIN"/>
    <property type="match status" value="1"/>
</dbReference>
<dbReference type="GO" id="GO:0009245">
    <property type="term" value="P:lipid A biosynthetic process"/>
    <property type="evidence" value="ECO:0007669"/>
    <property type="project" value="TreeGrafter"/>
</dbReference>
<name>A0A917F4B2_9ACTN</name>
<organism evidence="2 3">
    <name type="scientific">Marmoricola endophyticus</name>
    <dbReference type="NCBI Taxonomy" id="2040280"/>
    <lineage>
        <taxon>Bacteria</taxon>
        <taxon>Bacillati</taxon>
        <taxon>Actinomycetota</taxon>
        <taxon>Actinomycetes</taxon>
        <taxon>Propionibacteriales</taxon>
        <taxon>Nocardioidaceae</taxon>
        <taxon>Marmoricola</taxon>
    </lineage>
</organism>
<evidence type="ECO:0000259" key="1">
    <source>
        <dbReference type="Pfam" id="PF00149"/>
    </source>
</evidence>
<sequence>MSTTRFLAGAAGALAVAGAGTAAYGYAATKAFVVRRADVPCLPAGHEPLRLLHLSDLHATPRQTTKLAWLRSLADLEPDLVVSTGDNLAHRDVLPPLLDALDPLLDRPGAFVLGSNDYYSPVPKSPLRYFRDDDTRSTHVAPLPWEHLCVSLARRGWQELTNTTGTIEVGGTTIALSGLDDPHLSRDDLGSIPRPAPADADLRLGVAHAPYLRVLDAYATSGWDMVLAGHTHGGQVCLPGGRALVTNCDLEPARASGLHRHPAASSPGDAGSAWLHVSAGAGTSPYAPFRTFCRPEATLLTLTPA</sequence>